<dbReference type="Proteomes" id="UP000398619">
    <property type="component" value="Unassembled WGS sequence"/>
</dbReference>
<comment type="similarity">
    <text evidence="6">Belongs to the ABC-4 integral membrane protein family.</text>
</comment>
<organism evidence="11 12">
    <name type="scientific">Dorea longicatena</name>
    <dbReference type="NCBI Taxonomy" id="88431"/>
    <lineage>
        <taxon>Bacteria</taxon>
        <taxon>Bacillati</taxon>
        <taxon>Bacillota</taxon>
        <taxon>Clostridia</taxon>
        <taxon>Lachnospirales</taxon>
        <taxon>Lachnospiraceae</taxon>
        <taxon>Dorea</taxon>
    </lineage>
</organism>
<name>A0A564T0W8_9FIRM</name>
<dbReference type="InterPro" id="IPR013693">
    <property type="entry name" value="SpoIID/LytB_N"/>
</dbReference>
<comment type="subcellular location">
    <subcellularLocation>
        <location evidence="1">Cell membrane</location>
        <topology evidence="1">Multi-pass membrane protein</topology>
    </subcellularLocation>
</comment>
<evidence type="ECO:0000256" key="3">
    <source>
        <dbReference type="ARBA" id="ARBA00022692"/>
    </source>
</evidence>
<dbReference type="PANTHER" id="PTHR30572:SF4">
    <property type="entry name" value="ABC TRANSPORTER PERMEASE YTRF"/>
    <property type="match status" value="1"/>
</dbReference>
<proteinExistence type="inferred from homology"/>
<reference evidence="11 12" key="1">
    <citation type="submission" date="2019-07" db="EMBL/GenBank/DDBJ databases">
        <authorList>
            <person name="Hibberd C M."/>
            <person name="Gehrig L. J."/>
            <person name="Chang H.-W."/>
            <person name="Venkatesh S."/>
        </authorList>
    </citation>
    <scope>NUCLEOTIDE SEQUENCE [LARGE SCALE GENOMIC DNA]</scope>
    <source>
        <strain evidence="11">Dorea_longicatena_SSTS_Bg7063</strain>
    </source>
</reference>
<sequence>MSVLVLVFIIAGLTSNLEGGVRGNRQEKEAFDQKPEEVQTEQENQEEETQVVSNPNIRVLLMTDGYKNTIHPSVTVSSTTGLSIMYGEKVEECEAGTEVTFMPDDSRFQSGNIRIQAKEGEITVNSLKRGYGSPSYQGILELRTTAEGIAIINELPVENYLCRVVPSEMPSGYEIEALKAQAVCARSYAYRQMAEYGYAFQFNMTEDDLTELMMSMSGTQSASYDNNLQQLGYADFSQPSSISIYPKDFDNKEKVVEVLDHYNQQMEDEGKEEQVISYTDIVGTMMSSVTTIINTISYVLIAFVAISLLVSSIMIGVITYISVLERKKEIGILRAIGASKGNISQVFNAETFIIGLCAGLIGIGLTLLILIPGNMLIHALADNDRVSAILPIVPAIVLILLSVVLTLLGGLIPSRKAAKSDPVTALRTE</sequence>
<dbReference type="EC" id="3.6.3.-" evidence="11"/>
<dbReference type="EMBL" id="CABHNM010000027">
    <property type="protein sequence ID" value="VUX00311.1"/>
    <property type="molecule type" value="Genomic_DNA"/>
</dbReference>
<dbReference type="RefSeq" id="WP_144100174.1">
    <property type="nucleotide sequence ID" value="NZ_CABHNM010000027.1"/>
</dbReference>
<dbReference type="AlphaFoldDB" id="A0A564T0W8"/>
<keyword evidence="11" id="KW-0067">ATP-binding</keyword>
<keyword evidence="2" id="KW-1003">Cell membrane</keyword>
<feature type="transmembrane region" description="Helical" evidence="8">
    <location>
        <begin position="352"/>
        <end position="377"/>
    </location>
</feature>
<feature type="transmembrane region" description="Helical" evidence="8">
    <location>
        <begin position="296"/>
        <end position="324"/>
    </location>
</feature>
<keyword evidence="4 8" id="KW-1133">Transmembrane helix</keyword>
<dbReference type="GO" id="GO:0005524">
    <property type="term" value="F:ATP binding"/>
    <property type="evidence" value="ECO:0007669"/>
    <property type="project" value="UniProtKB-KW"/>
</dbReference>
<feature type="compositionally biased region" description="Acidic residues" evidence="7">
    <location>
        <begin position="38"/>
        <end position="49"/>
    </location>
</feature>
<dbReference type="GO" id="GO:0005886">
    <property type="term" value="C:plasma membrane"/>
    <property type="evidence" value="ECO:0007669"/>
    <property type="project" value="UniProtKB-SubCell"/>
</dbReference>
<gene>
    <name evidence="11" type="primary">macB_1</name>
    <name evidence="11" type="ORF">DLSSTS7063_01095</name>
</gene>
<dbReference type="InterPro" id="IPR003838">
    <property type="entry name" value="ABC3_permease_C"/>
</dbReference>
<keyword evidence="5 8" id="KW-0472">Membrane</keyword>
<evidence type="ECO:0000259" key="10">
    <source>
        <dbReference type="Pfam" id="PF08486"/>
    </source>
</evidence>
<evidence type="ECO:0000313" key="12">
    <source>
        <dbReference type="Proteomes" id="UP000398619"/>
    </source>
</evidence>
<evidence type="ECO:0000256" key="8">
    <source>
        <dbReference type="SAM" id="Phobius"/>
    </source>
</evidence>
<keyword evidence="11" id="KW-0378">Hydrolase</keyword>
<evidence type="ECO:0000256" key="1">
    <source>
        <dbReference type="ARBA" id="ARBA00004651"/>
    </source>
</evidence>
<evidence type="ECO:0000256" key="7">
    <source>
        <dbReference type="SAM" id="MobiDB-lite"/>
    </source>
</evidence>
<dbReference type="GO" id="GO:0022857">
    <property type="term" value="F:transmembrane transporter activity"/>
    <property type="evidence" value="ECO:0007669"/>
    <property type="project" value="TreeGrafter"/>
</dbReference>
<keyword evidence="3 8" id="KW-0812">Transmembrane</keyword>
<evidence type="ECO:0000256" key="5">
    <source>
        <dbReference type="ARBA" id="ARBA00023136"/>
    </source>
</evidence>
<protein>
    <submittedName>
        <fullName evidence="11">Macrolide export ATP-binding/permease protein MacB</fullName>
        <ecNumber evidence="11">3.6.3.-</ecNumber>
    </submittedName>
</protein>
<dbReference type="Pfam" id="PF08486">
    <property type="entry name" value="SpoIID"/>
    <property type="match status" value="1"/>
</dbReference>
<feature type="domain" description="ABC3 transporter permease C-terminal" evidence="9">
    <location>
        <begin position="302"/>
        <end position="422"/>
    </location>
</feature>
<feature type="transmembrane region" description="Helical" evidence="8">
    <location>
        <begin position="389"/>
        <end position="412"/>
    </location>
</feature>
<accession>A0A564T0W8</accession>
<evidence type="ECO:0000256" key="6">
    <source>
        <dbReference type="ARBA" id="ARBA00038076"/>
    </source>
</evidence>
<feature type="region of interest" description="Disordered" evidence="7">
    <location>
        <begin position="30"/>
        <end position="51"/>
    </location>
</feature>
<dbReference type="InterPro" id="IPR050250">
    <property type="entry name" value="Macrolide_Exporter_MacB"/>
</dbReference>
<dbReference type="Pfam" id="PF02687">
    <property type="entry name" value="FtsX"/>
    <property type="match status" value="1"/>
</dbReference>
<feature type="domain" description="Sporulation stage II protein D amidase enhancer LytB N-terminal" evidence="10">
    <location>
        <begin position="147"/>
        <end position="210"/>
    </location>
</feature>
<evidence type="ECO:0000256" key="2">
    <source>
        <dbReference type="ARBA" id="ARBA00022475"/>
    </source>
</evidence>
<evidence type="ECO:0000256" key="4">
    <source>
        <dbReference type="ARBA" id="ARBA00022989"/>
    </source>
</evidence>
<dbReference type="PANTHER" id="PTHR30572">
    <property type="entry name" value="MEMBRANE COMPONENT OF TRANSPORTER-RELATED"/>
    <property type="match status" value="1"/>
</dbReference>
<evidence type="ECO:0000313" key="11">
    <source>
        <dbReference type="EMBL" id="VUX00311.1"/>
    </source>
</evidence>
<dbReference type="GO" id="GO:0016787">
    <property type="term" value="F:hydrolase activity"/>
    <property type="evidence" value="ECO:0007669"/>
    <property type="project" value="UniProtKB-KW"/>
</dbReference>
<keyword evidence="11" id="KW-0547">Nucleotide-binding</keyword>
<evidence type="ECO:0000259" key="9">
    <source>
        <dbReference type="Pfam" id="PF02687"/>
    </source>
</evidence>